<proteinExistence type="inferred from homology"/>
<feature type="transmembrane region" description="Helical" evidence="6">
    <location>
        <begin position="77"/>
        <end position="98"/>
    </location>
</feature>
<evidence type="ECO:0000256" key="2">
    <source>
        <dbReference type="ARBA" id="ARBA00009773"/>
    </source>
</evidence>
<dbReference type="Pfam" id="PF01594">
    <property type="entry name" value="AI-2E_transport"/>
    <property type="match status" value="1"/>
</dbReference>
<comment type="similarity">
    <text evidence="2">Belongs to the autoinducer-2 exporter (AI-2E) (TC 2.A.86) family.</text>
</comment>
<dbReference type="InterPro" id="IPR002549">
    <property type="entry name" value="AI-2E-like"/>
</dbReference>
<feature type="transmembrane region" description="Helical" evidence="6">
    <location>
        <begin position="7"/>
        <end position="25"/>
    </location>
</feature>
<feature type="transmembrane region" description="Helical" evidence="6">
    <location>
        <begin position="229"/>
        <end position="246"/>
    </location>
</feature>
<evidence type="ECO:0000313" key="8">
    <source>
        <dbReference type="Proteomes" id="UP000184148"/>
    </source>
</evidence>
<feature type="transmembrane region" description="Helical" evidence="6">
    <location>
        <begin position="288"/>
        <end position="306"/>
    </location>
</feature>
<dbReference type="InterPro" id="IPR014227">
    <property type="entry name" value="YtvI-like"/>
</dbReference>
<dbReference type="PANTHER" id="PTHR21716:SF68">
    <property type="entry name" value="TRANSPORT PROTEIN YTVI-RELATED"/>
    <property type="match status" value="1"/>
</dbReference>
<evidence type="ECO:0000256" key="3">
    <source>
        <dbReference type="ARBA" id="ARBA00022692"/>
    </source>
</evidence>
<evidence type="ECO:0000256" key="1">
    <source>
        <dbReference type="ARBA" id="ARBA00004141"/>
    </source>
</evidence>
<comment type="subcellular location">
    <subcellularLocation>
        <location evidence="1">Membrane</location>
        <topology evidence="1">Multi-pass membrane protein</topology>
    </subcellularLocation>
</comment>
<evidence type="ECO:0000256" key="6">
    <source>
        <dbReference type="SAM" id="Phobius"/>
    </source>
</evidence>
<dbReference type="OrthoDB" id="9774361at2"/>
<name>A0A1M4ZYH0_9FIRM</name>
<accession>A0A1M4ZYH0</accession>
<dbReference type="AlphaFoldDB" id="A0A1M4ZYH0"/>
<keyword evidence="3 6" id="KW-0812">Transmembrane</keyword>
<dbReference type="PANTHER" id="PTHR21716">
    <property type="entry name" value="TRANSMEMBRANE PROTEIN"/>
    <property type="match status" value="1"/>
</dbReference>
<keyword evidence="4 6" id="KW-1133">Transmembrane helix</keyword>
<feature type="transmembrane region" description="Helical" evidence="6">
    <location>
        <begin position="166"/>
        <end position="187"/>
    </location>
</feature>
<dbReference type="Proteomes" id="UP000184148">
    <property type="component" value="Unassembled WGS sequence"/>
</dbReference>
<evidence type="ECO:0000256" key="5">
    <source>
        <dbReference type="ARBA" id="ARBA00023136"/>
    </source>
</evidence>
<dbReference type="STRING" id="1121429.SAMN02745133_02127"/>
<sequence>MPSWLKTALNYVLAGLLLLVAFFIIDKISQYVIRGFSFVVPLITPFIIAVFISFLLEPMVSVLQNKARLSRGPAVALSMLSLFSFLGTIITLLLLRLITELIHLSKTIPYIMLDIQNWVEISLPKFHRLYGELPPGITDYIQQSFGSVAQTLQNFLSITLNSLLNTFSAVPGIITLIIVSFLATYFISKDRRRLARQWIRTLPAPYGEQSLHVIKEVVGAFISYLKAQGILVSISTLISITGLYIIGAEYALTMGLLIGFFDIIPVLGPGTVILPWVGWSFVSGDTAFGIKLLVLYLVVLVSRQLLETKVVATNLGLHPLATLVALFVGFKVLGFVGMIAGPILLIAVQAVIKAGIPTPRVK</sequence>
<keyword evidence="8" id="KW-1185">Reference proteome</keyword>
<keyword evidence="5 6" id="KW-0472">Membrane</keyword>
<dbReference type="GO" id="GO:0055085">
    <property type="term" value="P:transmembrane transport"/>
    <property type="evidence" value="ECO:0007669"/>
    <property type="project" value="TreeGrafter"/>
</dbReference>
<organism evidence="7 8">
    <name type="scientific">Desulforamulus putei DSM 12395</name>
    <dbReference type="NCBI Taxonomy" id="1121429"/>
    <lineage>
        <taxon>Bacteria</taxon>
        <taxon>Bacillati</taxon>
        <taxon>Bacillota</taxon>
        <taxon>Clostridia</taxon>
        <taxon>Eubacteriales</taxon>
        <taxon>Peptococcaceae</taxon>
        <taxon>Desulforamulus</taxon>
    </lineage>
</organism>
<feature type="transmembrane region" description="Helical" evidence="6">
    <location>
        <begin position="31"/>
        <end position="56"/>
    </location>
</feature>
<dbReference type="NCBIfam" id="TIGR02872">
    <property type="entry name" value="spore_ytvI"/>
    <property type="match status" value="1"/>
</dbReference>
<gene>
    <name evidence="7" type="ORF">SAMN02745133_02127</name>
</gene>
<evidence type="ECO:0000256" key="4">
    <source>
        <dbReference type="ARBA" id="ARBA00022989"/>
    </source>
</evidence>
<reference evidence="8" key="1">
    <citation type="submission" date="2016-11" db="EMBL/GenBank/DDBJ databases">
        <authorList>
            <person name="Varghese N."/>
            <person name="Submissions S."/>
        </authorList>
    </citation>
    <scope>NUCLEOTIDE SEQUENCE [LARGE SCALE GENOMIC DNA]</scope>
    <source>
        <strain evidence="8">DSM 12395</strain>
    </source>
</reference>
<dbReference type="GO" id="GO:0016020">
    <property type="term" value="C:membrane"/>
    <property type="evidence" value="ECO:0007669"/>
    <property type="project" value="UniProtKB-SubCell"/>
</dbReference>
<dbReference type="EMBL" id="FQUY01000015">
    <property type="protein sequence ID" value="SHF23099.1"/>
    <property type="molecule type" value="Genomic_DNA"/>
</dbReference>
<feature type="transmembrane region" description="Helical" evidence="6">
    <location>
        <begin position="326"/>
        <end position="352"/>
    </location>
</feature>
<protein>
    <submittedName>
        <fullName evidence="7">Sporulation integral membrane protein YtvI</fullName>
    </submittedName>
</protein>
<evidence type="ECO:0000313" key="7">
    <source>
        <dbReference type="EMBL" id="SHF23099.1"/>
    </source>
</evidence>
<feature type="transmembrane region" description="Helical" evidence="6">
    <location>
        <begin position="252"/>
        <end position="276"/>
    </location>
</feature>